<dbReference type="Proteomes" id="UP000275663">
    <property type="component" value="Chromosome"/>
</dbReference>
<reference evidence="4 5" key="1">
    <citation type="journal article" date="2011" name="Int. J. Syst. Evol. Microbiol.">
        <title>Description of Undibacterium oligocarboniphilum sp. nov., isolated from purified water, and Undibacterium pigrum strain CCUG 49012 as the type strain of Undibacterium parvum sp. nov., and emended descriptions of the genus Undibacterium and the species Undibacterium pigrum.</title>
        <authorList>
            <person name="Eder W."/>
            <person name="Wanner G."/>
            <person name="Ludwig W."/>
            <person name="Busse H.J."/>
            <person name="Ziemke-Kageler F."/>
            <person name="Lang E."/>
        </authorList>
    </citation>
    <scope>NUCLEOTIDE SEQUENCE [LARGE SCALE GENOMIC DNA]</scope>
    <source>
        <strain evidence="4 5">DSM 23061</strain>
    </source>
</reference>
<dbReference type="Gene3D" id="3.40.50.1980">
    <property type="entry name" value="Nitrogenase molybdenum iron protein domain"/>
    <property type="match status" value="2"/>
</dbReference>
<dbReference type="CDD" id="cd01144">
    <property type="entry name" value="BtuF"/>
    <property type="match status" value="1"/>
</dbReference>
<proteinExistence type="predicted"/>
<dbReference type="RefSeq" id="WP_126129590.1">
    <property type="nucleotide sequence ID" value="NZ_CP034464.1"/>
</dbReference>
<dbReference type="OrthoDB" id="6495095at2"/>
<organism evidence="4 5">
    <name type="scientific">Undibacterium parvum</name>
    <dbReference type="NCBI Taxonomy" id="401471"/>
    <lineage>
        <taxon>Bacteria</taxon>
        <taxon>Pseudomonadati</taxon>
        <taxon>Pseudomonadota</taxon>
        <taxon>Betaproteobacteria</taxon>
        <taxon>Burkholderiales</taxon>
        <taxon>Oxalobacteraceae</taxon>
        <taxon>Undibacterium</taxon>
    </lineage>
</organism>
<feature type="domain" description="Fe/B12 periplasmic-binding" evidence="3">
    <location>
        <begin position="43"/>
        <end position="293"/>
    </location>
</feature>
<gene>
    <name evidence="4" type="ORF">EJN92_20835</name>
</gene>
<dbReference type="PANTHER" id="PTHR30535:SF34">
    <property type="entry name" value="MOLYBDATE-BINDING PROTEIN MOLA"/>
    <property type="match status" value="1"/>
</dbReference>
<protein>
    <submittedName>
        <fullName evidence="4">Cobalamin-binding protein</fullName>
    </submittedName>
</protein>
<dbReference type="NCBIfam" id="NF038402">
    <property type="entry name" value="TroA_like"/>
    <property type="match status" value="1"/>
</dbReference>
<dbReference type="InterPro" id="IPR002491">
    <property type="entry name" value="ABC_transptr_periplasmic_BD"/>
</dbReference>
<dbReference type="PANTHER" id="PTHR30535">
    <property type="entry name" value="VITAMIN B12-BINDING PROTEIN"/>
    <property type="match status" value="1"/>
</dbReference>
<evidence type="ECO:0000256" key="1">
    <source>
        <dbReference type="ARBA" id="ARBA00022729"/>
    </source>
</evidence>
<dbReference type="InterPro" id="IPR050902">
    <property type="entry name" value="ABC_Transporter_SBP"/>
</dbReference>
<evidence type="ECO:0000313" key="5">
    <source>
        <dbReference type="Proteomes" id="UP000275663"/>
    </source>
</evidence>
<keyword evidence="5" id="KW-1185">Reference proteome</keyword>
<dbReference type="KEGG" id="upv:EJN92_20835"/>
<dbReference type="Pfam" id="PF01497">
    <property type="entry name" value="Peripla_BP_2"/>
    <property type="match status" value="1"/>
</dbReference>
<sequence length="295" mass="32380">MQKVFCFSLLLLSLFSATNSSSASVSVQDDAKHIIKLATPAKRIISLAPHATELLFEAGARHLIVGVSDYSDYPEAAKKITPIGNIFALDLERLIRLKPDLIVVWGTGNAKLIVDKLRGLKIPVFESEPRSFEMLASSLERLSILTGLDETGVAAANRFRNRLELLRSTYALKPSEKKLSVFYQVWGKPLMTLNNQHLVSSAISLCGGVNIFGDLKDLSPSVTIEAVLAADPQVIITTSGEQQDNLSNWLQFNKLSAVSKANLYTIKGDWLNRAGPRVLDGTEELCKNLKTARTK</sequence>
<feature type="signal peptide" evidence="2">
    <location>
        <begin position="1"/>
        <end position="23"/>
    </location>
</feature>
<dbReference type="GO" id="GO:0071281">
    <property type="term" value="P:cellular response to iron ion"/>
    <property type="evidence" value="ECO:0007669"/>
    <property type="project" value="TreeGrafter"/>
</dbReference>
<dbReference type="InterPro" id="IPR054828">
    <property type="entry name" value="Vit_B12_bind_prot"/>
</dbReference>
<dbReference type="SUPFAM" id="SSF53807">
    <property type="entry name" value="Helical backbone' metal receptor"/>
    <property type="match status" value="1"/>
</dbReference>
<name>A0A3S9HQ83_9BURK</name>
<dbReference type="AlphaFoldDB" id="A0A3S9HQ83"/>
<evidence type="ECO:0000259" key="3">
    <source>
        <dbReference type="PROSITE" id="PS50983"/>
    </source>
</evidence>
<evidence type="ECO:0000313" key="4">
    <source>
        <dbReference type="EMBL" id="AZP14229.1"/>
    </source>
</evidence>
<dbReference type="EMBL" id="CP034464">
    <property type="protein sequence ID" value="AZP14229.1"/>
    <property type="molecule type" value="Genomic_DNA"/>
</dbReference>
<accession>A0A3S9HQ83</accession>
<dbReference type="PROSITE" id="PS50983">
    <property type="entry name" value="FE_B12_PBP"/>
    <property type="match status" value="1"/>
</dbReference>
<keyword evidence="1 2" id="KW-0732">Signal</keyword>
<evidence type="ECO:0000256" key="2">
    <source>
        <dbReference type="SAM" id="SignalP"/>
    </source>
</evidence>
<feature type="chain" id="PRO_5019271117" evidence="2">
    <location>
        <begin position="24"/>
        <end position="295"/>
    </location>
</feature>